<dbReference type="Pfam" id="PF03514">
    <property type="entry name" value="GRAS"/>
    <property type="match status" value="1"/>
</dbReference>
<dbReference type="InterPro" id="IPR005202">
    <property type="entry name" value="TF_GRAS"/>
</dbReference>
<dbReference type="PROSITE" id="PS50985">
    <property type="entry name" value="GRAS"/>
    <property type="match status" value="1"/>
</dbReference>
<dbReference type="Gramene" id="Zm00001eb381460_T001">
    <property type="protein sequence ID" value="Zm00001eb381460_P001"/>
    <property type="gene ID" value="Zm00001eb381460"/>
</dbReference>
<evidence type="ECO:0000256" key="3">
    <source>
        <dbReference type="PROSITE-ProRule" id="PRU01191"/>
    </source>
</evidence>
<accession>A0A804UJ77</accession>
<comment type="caution">
    <text evidence="3">Lacks conserved residue(s) required for the propagation of feature annotation.</text>
</comment>
<dbReference type="AlphaFoldDB" id="A0A804UJ77"/>
<evidence type="ECO:0000256" key="2">
    <source>
        <dbReference type="ARBA" id="ARBA00023163"/>
    </source>
</evidence>
<keyword evidence="5" id="KW-1185">Reference proteome</keyword>
<evidence type="ECO:0000313" key="5">
    <source>
        <dbReference type="Proteomes" id="UP000007305"/>
    </source>
</evidence>
<dbReference type="EnsemblPlants" id="Zm00001eb381460_T001">
    <property type="protein sequence ID" value="Zm00001eb381460_P001"/>
    <property type="gene ID" value="Zm00001eb381460"/>
</dbReference>
<reference evidence="4" key="3">
    <citation type="submission" date="2021-05" db="UniProtKB">
        <authorList>
            <consortium name="EnsemblPlants"/>
        </authorList>
    </citation>
    <scope>IDENTIFICATION</scope>
    <source>
        <strain evidence="4">cv. B73</strain>
    </source>
</reference>
<reference evidence="4" key="2">
    <citation type="submission" date="2019-07" db="EMBL/GenBank/DDBJ databases">
        <authorList>
            <person name="Seetharam A."/>
            <person name="Woodhouse M."/>
            <person name="Cannon E."/>
        </authorList>
    </citation>
    <scope>NUCLEOTIDE SEQUENCE [LARGE SCALE GENOMIC DNA]</scope>
    <source>
        <strain evidence="4">cv. B73</strain>
    </source>
</reference>
<dbReference type="InParanoid" id="A0A804UJ77"/>
<reference evidence="5" key="1">
    <citation type="journal article" date="2009" name="Science">
        <title>The B73 maize genome: complexity, diversity, and dynamics.</title>
        <authorList>
            <person name="Schnable P.S."/>
            <person name="Ware D."/>
            <person name="Fulton R.S."/>
            <person name="Stein J.C."/>
            <person name="Wei F."/>
            <person name="Pasternak S."/>
            <person name="Liang C."/>
            <person name="Zhang J."/>
            <person name="Fulton L."/>
            <person name="Graves T.A."/>
            <person name="Minx P."/>
            <person name="Reily A.D."/>
            <person name="Courtney L."/>
            <person name="Kruchowski S.S."/>
            <person name="Tomlinson C."/>
            <person name="Strong C."/>
            <person name="Delehaunty K."/>
            <person name="Fronick C."/>
            <person name="Courtney B."/>
            <person name="Rock S.M."/>
            <person name="Belter E."/>
            <person name="Du F."/>
            <person name="Kim K."/>
            <person name="Abbott R.M."/>
            <person name="Cotton M."/>
            <person name="Levy A."/>
            <person name="Marchetto P."/>
            <person name="Ochoa K."/>
            <person name="Jackson S.M."/>
            <person name="Gillam B."/>
            <person name="Chen W."/>
            <person name="Yan L."/>
            <person name="Higginbotham J."/>
            <person name="Cardenas M."/>
            <person name="Waligorski J."/>
            <person name="Applebaum E."/>
            <person name="Phelps L."/>
            <person name="Falcone J."/>
            <person name="Kanchi K."/>
            <person name="Thane T."/>
            <person name="Scimone A."/>
            <person name="Thane N."/>
            <person name="Henke J."/>
            <person name="Wang T."/>
            <person name="Ruppert J."/>
            <person name="Shah N."/>
            <person name="Rotter K."/>
            <person name="Hodges J."/>
            <person name="Ingenthron E."/>
            <person name="Cordes M."/>
            <person name="Kohlberg S."/>
            <person name="Sgro J."/>
            <person name="Delgado B."/>
            <person name="Mead K."/>
            <person name="Chinwalla A."/>
            <person name="Leonard S."/>
            <person name="Crouse K."/>
            <person name="Collura K."/>
            <person name="Kudrna D."/>
            <person name="Currie J."/>
            <person name="He R."/>
            <person name="Angelova A."/>
            <person name="Rajasekar S."/>
            <person name="Mueller T."/>
            <person name="Lomeli R."/>
            <person name="Scara G."/>
            <person name="Ko A."/>
            <person name="Delaney K."/>
            <person name="Wissotski M."/>
            <person name="Lopez G."/>
            <person name="Campos D."/>
            <person name="Braidotti M."/>
            <person name="Ashley E."/>
            <person name="Golser W."/>
            <person name="Kim H."/>
            <person name="Lee S."/>
            <person name="Lin J."/>
            <person name="Dujmic Z."/>
            <person name="Kim W."/>
            <person name="Talag J."/>
            <person name="Zuccolo A."/>
            <person name="Fan C."/>
            <person name="Sebastian A."/>
            <person name="Kramer M."/>
            <person name="Spiegel L."/>
            <person name="Nascimento L."/>
            <person name="Zutavern T."/>
            <person name="Miller B."/>
            <person name="Ambroise C."/>
            <person name="Muller S."/>
            <person name="Spooner W."/>
            <person name="Narechania A."/>
            <person name="Ren L."/>
            <person name="Wei S."/>
            <person name="Kumari S."/>
            <person name="Faga B."/>
            <person name="Levy M.J."/>
            <person name="McMahan L."/>
            <person name="Van Buren P."/>
            <person name="Vaughn M.W."/>
            <person name="Ying K."/>
            <person name="Yeh C.-T."/>
            <person name="Emrich S.J."/>
            <person name="Jia Y."/>
            <person name="Kalyanaraman A."/>
            <person name="Hsia A.-P."/>
            <person name="Barbazuk W.B."/>
            <person name="Baucom R.S."/>
            <person name="Brutnell T.P."/>
            <person name="Carpita N.C."/>
            <person name="Chaparro C."/>
            <person name="Chia J.-M."/>
            <person name="Deragon J.-M."/>
            <person name="Estill J.C."/>
            <person name="Fu Y."/>
            <person name="Jeddeloh J.A."/>
            <person name="Han Y."/>
            <person name="Lee H."/>
            <person name="Li P."/>
            <person name="Lisch D.R."/>
            <person name="Liu S."/>
            <person name="Liu Z."/>
            <person name="Nagel D.H."/>
            <person name="McCann M.C."/>
            <person name="SanMiguel P."/>
            <person name="Myers A.M."/>
            <person name="Nettleton D."/>
            <person name="Nguyen J."/>
            <person name="Penning B.W."/>
            <person name="Ponnala L."/>
            <person name="Schneider K.L."/>
            <person name="Schwartz D.C."/>
            <person name="Sharma A."/>
            <person name="Soderlund C."/>
            <person name="Springer N.M."/>
            <person name="Sun Q."/>
            <person name="Wang H."/>
            <person name="Waterman M."/>
            <person name="Westerman R."/>
            <person name="Wolfgruber T.K."/>
            <person name="Yang L."/>
            <person name="Yu Y."/>
            <person name="Zhang L."/>
            <person name="Zhou S."/>
            <person name="Zhu Q."/>
            <person name="Bennetzen J.L."/>
            <person name="Dawe R.K."/>
            <person name="Jiang J."/>
            <person name="Jiang N."/>
            <person name="Presting G.G."/>
            <person name="Wessler S.R."/>
            <person name="Aluru S."/>
            <person name="Martienssen R.A."/>
            <person name="Clifton S.W."/>
            <person name="McCombie W.R."/>
            <person name="Wing R.A."/>
            <person name="Wilson R.K."/>
        </authorList>
    </citation>
    <scope>NUCLEOTIDE SEQUENCE [LARGE SCALE GENOMIC DNA]</scope>
    <source>
        <strain evidence="5">cv. B73</strain>
    </source>
</reference>
<evidence type="ECO:0000313" key="4">
    <source>
        <dbReference type="EnsemblPlants" id="Zm00001eb381460_P001"/>
    </source>
</evidence>
<comment type="similarity">
    <text evidence="3">Belongs to the GRAS family.</text>
</comment>
<sequence>SRLSSLWLSPGLALVTFKLLRCVFIRVLLAADPGAASRQLLSEAAVAISDNNHDTAASHLAALKRAANQHDDAEQQLIAMMVVALSSRIVPAASAPAQHLAELCGFEQRAGSRRERRLQESLTGAT</sequence>
<dbReference type="Proteomes" id="UP000007305">
    <property type="component" value="Chromosome 9"/>
</dbReference>
<name>A0A804UJ77_MAIZE</name>
<protein>
    <submittedName>
        <fullName evidence="4">Uncharacterized protein</fullName>
    </submittedName>
</protein>
<proteinExistence type="inferred from homology"/>
<keyword evidence="2" id="KW-0804">Transcription</keyword>
<evidence type="ECO:0000256" key="1">
    <source>
        <dbReference type="ARBA" id="ARBA00023015"/>
    </source>
</evidence>
<keyword evidence="1" id="KW-0805">Transcription regulation</keyword>
<organism evidence="4 5">
    <name type="scientific">Zea mays</name>
    <name type="common">Maize</name>
    <dbReference type="NCBI Taxonomy" id="4577"/>
    <lineage>
        <taxon>Eukaryota</taxon>
        <taxon>Viridiplantae</taxon>
        <taxon>Streptophyta</taxon>
        <taxon>Embryophyta</taxon>
        <taxon>Tracheophyta</taxon>
        <taxon>Spermatophyta</taxon>
        <taxon>Magnoliopsida</taxon>
        <taxon>Liliopsida</taxon>
        <taxon>Poales</taxon>
        <taxon>Poaceae</taxon>
        <taxon>PACMAD clade</taxon>
        <taxon>Panicoideae</taxon>
        <taxon>Andropogonodae</taxon>
        <taxon>Andropogoneae</taxon>
        <taxon>Tripsacinae</taxon>
        <taxon>Zea</taxon>
    </lineage>
</organism>